<dbReference type="EMBL" id="JBBPBM010000039">
    <property type="protein sequence ID" value="KAK8526062.1"/>
    <property type="molecule type" value="Genomic_DNA"/>
</dbReference>
<dbReference type="Proteomes" id="UP001472677">
    <property type="component" value="Unassembled WGS sequence"/>
</dbReference>
<keyword evidence="2" id="KW-1185">Reference proteome</keyword>
<proteinExistence type="predicted"/>
<organism evidence="1 2">
    <name type="scientific">Hibiscus sabdariffa</name>
    <name type="common">roselle</name>
    <dbReference type="NCBI Taxonomy" id="183260"/>
    <lineage>
        <taxon>Eukaryota</taxon>
        <taxon>Viridiplantae</taxon>
        <taxon>Streptophyta</taxon>
        <taxon>Embryophyta</taxon>
        <taxon>Tracheophyta</taxon>
        <taxon>Spermatophyta</taxon>
        <taxon>Magnoliopsida</taxon>
        <taxon>eudicotyledons</taxon>
        <taxon>Gunneridae</taxon>
        <taxon>Pentapetalae</taxon>
        <taxon>rosids</taxon>
        <taxon>malvids</taxon>
        <taxon>Malvales</taxon>
        <taxon>Malvaceae</taxon>
        <taxon>Malvoideae</taxon>
        <taxon>Hibiscus</taxon>
    </lineage>
</organism>
<accession>A0ABR2CYG0</accession>
<protein>
    <submittedName>
        <fullName evidence="1">Uncharacterized protein</fullName>
    </submittedName>
</protein>
<name>A0ABR2CYG0_9ROSI</name>
<comment type="caution">
    <text evidence="1">The sequence shown here is derived from an EMBL/GenBank/DDBJ whole genome shotgun (WGS) entry which is preliminary data.</text>
</comment>
<evidence type="ECO:0000313" key="2">
    <source>
        <dbReference type="Proteomes" id="UP001472677"/>
    </source>
</evidence>
<gene>
    <name evidence="1" type="ORF">V6N12_020543</name>
</gene>
<sequence>MDRMVTFSCEEGWAPREQVSSPPHILDRFPRLWRAATAVLTARKGGNGGVFEAENTRNVALIERKNHKNDGFLVVVAELRPPVGARGGRQV</sequence>
<evidence type="ECO:0000313" key="1">
    <source>
        <dbReference type="EMBL" id="KAK8526062.1"/>
    </source>
</evidence>
<reference evidence="1 2" key="1">
    <citation type="journal article" date="2024" name="G3 (Bethesda)">
        <title>Genome assembly of Hibiscus sabdariffa L. provides insights into metabolisms of medicinal natural products.</title>
        <authorList>
            <person name="Kim T."/>
        </authorList>
    </citation>
    <scope>NUCLEOTIDE SEQUENCE [LARGE SCALE GENOMIC DNA]</scope>
    <source>
        <strain evidence="1">TK-2024</strain>
        <tissue evidence="1">Old leaves</tissue>
    </source>
</reference>